<sequence>MIHFEAELAEEIGAEIVEFSYSEKKSISNGRLIEGEKTLFLKITNSSFFKSLSPKSILAKEKIDELTDSLMAVEEIKEQFPNANQIILQAVEKTWIFPEKEMFTSVRKIDSEYR</sequence>
<dbReference type="AlphaFoldDB" id="A0A1M7ZGJ1"/>
<accession>A0A1M7ZGJ1</accession>
<organism evidence="1 2">
    <name type="scientific">Algoriphagus zhangzhouensis</name>
    <dbReference type="NCBI Taxonomy" id="1073327"/>
    <lineage>
        <taxon>Bacteria</taxon>
        <taxon>Pseudomonadati</taxon>
        <taxon>Bacteroidota</taxon>
        <taxon>Cytophagia</taxon>
        <taxon>Cytophagales</taxon>
        <taxon>Cyclobacteriaceae</taxon>
        <taxon>Algoriphagus</taxon>
    </lineage>
</organism>
<keyword evidence="2" id="KW-1185">Reference proteome</keyword>
<name>A0A1M7ZGJ1_9BACT</name>
<evidence type="ECO:0000313" key="1">
    <source>
        <dbReference type="EMBL" id="SHO64021.1"/>
    </source>
</evidence>
<evidence type="ECO:0000313" key="2">
    <source>
        <dbReference type="Proteomes" id="UP000184609"/>
    </source>
</evidence>
<gene>
    <name evidence="1" type="ORF">SAMN04488108_3191</name>
</gene>
<reference evidence="2" key="1">
    <citation type="submission" date="2016-12" db="EMBL/GenBank/DDBJ databases">
        <authorList>
            <person name="Varghese N."/>
            <person name="Submissions S."/>
        </authorList>
    </citation>
    <scope>NUCLEOTIDE SEQUENCE [LARGE SCALE GENOMIC DNA]</scope>
    <source>
        <strain evidence="2">DSM 25035</strain>
    </source>
</reference>
<dbReference type="EMBL" id="FRXN01000004">
    <property type="protein sequence ID" value="SHO64021.1"/>
    <property type="molecule type" value="Genomic_DNA"/>
</dbReference>
<proteinExistence type="predicted"/>
<protein>
    <submittedName>
        <fullName evidence="1">Uncharacterized protein</fullName>
    </submittedName>
</protein>
<dbReference type="Proteomes" id="UP000184609">
    <property type="component" value="Unassembled WGS sequence"/>
</dbReference>